<organism evidence="2 3">
    <name type="scientific">Wuchereria bancrofti</name>
    <dbReference type="NCBI Taxonomy" id="6293"/>
    <lineage>
        <taxon>Eukaryota</taxon>
        <taxon>Metazoa</taxon>
        <taxon>Ecdysozoa</taxon>
        <taxon>Nematoda</taxon>
        <taxon>Chromadorea</taxon>
        <taxon>Rhabditida</taxon>
        <taxon>Spirurina</taxon>
        <taxon>Spiruromorpha</taxon>
        <taxon>Filarioidea</taxon>
        <taxon>Onchocercidae</taxon>
        <taxon>Wuchereria</taxon>
    </lineage>
</organism>
<dbReference type="EMBL" id="UYWW01001083">
    <property type="protein sequence ID" value="VDM09898.1"/>
    <property type="molecule type" value="Genomic_DNA"/>
</dbReference>
<gene>
    <name evidence="2" type="ORF">WBA_LOCUS3284</name>
</gene>
<dbReference type="AlphaFoldDB" id="A0A3P7FGE4"/>
<evidence type="ECO:0000256" key="1">
    <source>
        <dbReference type="SAM" id="MobiDB-lite"/>
    </source>
</evidence>
<feature type="region of interest" description="Disordered" evidence="1">
    <location>
        <begin position="38"/>
        <end position="70"/>
    </location>
</feature>
<name>A0A3P7FGE4_WUCBA</name>
<proteinExistence type="predicted"/>
<sequence>MKKSNQFQSYEYMHGKPVMHTGRRLPPTPILSNHISLSQTAPTTANSSPKIILTKNNSNRGAQSYDDNLPMIHSSNRRILLNQGQSHNSTPHIAM</sequence>
<dbReference type="OMA" id="SECCFNF"/>
<accession>A0A3P7FGE4</accession>
<dbReference type="OrthoDB" id="10452334at2759"/>
<dbReference type="InParanoid" id="A0A3P7FGE4"/>
<dbReference type="Proteomes" id="UP000270924">
    <property type="component" value="Unassembled WGS sequence"/>
</dbReference>
<feature type="compositionally biased region" description="Polar residues" evidence="1">
    <location>
        <begin position="38"/>
        <end position="66"/>
    </location>
</feature>
<protein>
    <submittedName>
        <fullName evidence="2">Uncharacterized protein</fullName>
    </submittedName>
</protein>
<keyword evidence="3" id="KW-1185">Reference proteome</keyword>
<evidence type="ECO:0000313" key="2">
    <source>
        <dbReference type="EMBL" id="VDM09898.1"/>
    </source>
</evidence>
<evidence type="ECO:0000313" key="3">
    <source>
        <dbReference type="Proteomes" id="UP000270924"/>
    </source>
</evidence>
<reference evidence="2 3" key="1">
    <citation type="submission" date="2018-11" db="EMBL/GenBank/DDBJ databases">
        <authorList>
            <consortium name="Pathogen Informatics"/>
        </authorList>
    </citation>
    <scope>NUCLEOTIDE SEQUENCE [LARGE SCALE GENOMIC DNA]</scope>
</reference>